<gene>
    <name evidence="2" type="ORF">RhiirA1_426305</name>
    <name evidence="1" type="ORF">RhiirA5_352696</name>
</gene>
<comment type="caution">
    <text evidence="2">The sequence shown here is derived from an EMBL/GenBank/DDBJ whole genome shotgun (WGS) entry which is preliminary data.</text>
</comment>
<dbReference type="AlphaFoldDB" id="A0A2I1DUC5"/>
<reference evidence="1 4" key="2">
    <citation type="submission" date="2017-09" db="EMBL/GenBank/DDBJ databases">
        <title>Extensive intraspecific genome diversity in a model arbuscular mycorrhizal fungus.</title>
        <authorList>
            <person name="Chen E.C."/>
            <person name="Morin E."/>
            <person name="Beaudet D."/>
            <person name="Noel J."/>
            <person name="Ndikumana S."/>
            <person name="Charron P."/>
            <person name="St-Onge C."/>
            <person name="Giorgi J."/>
            <person name="Grigoriev I.V."/>
            <person name="Roux C."/>
            <person name="Martin F.M."/>
            <person name="Corradi N."/>
        </authorList>
    </citation>
    <scope>NUCLEOTIDE SEQUENCE [LARGE SCALE GENOMIC DNA]</scope>
    <source>
        <strain evidence="1 4">A5</strain>
    </source>
</reference>
<dbReference type="EMBL" id="LLXH01001210">
    <property type="protein sequence ID" value="PKC60062.1"/>
    <property type="molecule type" value="Genomic_DNA"/>
</dbReference>
<reference evidence="2 3" key="4">
    <citation type="submission" date="2017-10" db="EMBL/GenBank/DDBJ databases">
        <title>Genome analyses suggest a sexual origin of heterokaryosis in a supposedly ancient asexual fungus.</title>
        <authorList>
            <person name="Corradi N."/>
            <person name="Sedzielewska K."/>
            <person name="Noel J."/>
            <person name="Charron P."/>
            <person name="Farinelli L."/>
            <person name="Marton T."/>
            <person name="Kruger M."/>
            <person name="Pelin A."/>
            <person name="Brachmann A."/>
            <person name="Corradi N."/>
        </authorList>
    </citation>
    <scope>NUCLEOTIDE SEQUENCE [LARGE SCALE GENOMIC DNA]</scope>
    <source>
        <strain evidence="2 3">A1</strain>
    </source>
</reference>
<reference evidence="1 4" key="1">
    <citation type="submission" date="2016-04" db="EMBL/GenBank/DDBJ databases">
        <title>Genome analyses suggest a sexual origin of heterokaryosis in a supposedly ancient asexual fungus.</title>
        <authorList>
            <person name="Ropars J."/>
            <person name="Sedzielewska K."/>
            <person name="Noel J."/>
            <person name="Charron P."/>
            <person name="Farinelli L."/>
            <person name="Marton T."/>
            <person name="Kruger M."/>
            <person name="Pelin A."/>
            <person name="Brachmann A."/>
            <person name="Corradi N."/>
        </authorList>
    </citation>
    <scope>NUCLEOTIDE SEQUENCE [LARGE SCALE GENOMIC DNA]</scope>
    <source>
        <strain evidence="1 4">A5</strain>
    </source>
</reference>
<dbReference type="Proteomes" id="UP000232722">
    <property type="component" value="Unassembled WGS sequence"/>
</dbReference>
<evidence type="ECO:0000313" key="2">
    <source>
        <dbReference type="EMBL" id="PKC60062.1"/>
    </source>
</evidence>
<reference evidence="2 3" key="3">
    <citation type="submission" date="2017-10" db="EMBL/GenBank/DDBJ databases">
        <title>Extensive intraspecific genome diversity in a model arbuscular mycorrhizal fungus.</title>
        <authorList>
            <person name="Chen E.C.H."/>
            <person name="Morin E."/>
            <person name="Baudet D."/>
            <person name="Noel J."/>
            <person name="Ndikumana S."/>
            <person name="Charron P."/>
            <person name="St-Onge C."/>
            <person name="Giorgi J."/>
            <person name="Grigoriev I.V."/>
            <person name="Roux C."/>
            <person name="Martin F.M."/>
            <person name="Corradi N."/>
        </authorList>
    </citation>
    <scope>NUCLEOTIDE SEQUENCE [LARGE SCALE GENOMIC DNA]</scope>
    <source>
        <strain evidence="2 3">A1</strain>
    </source>
</reference>
<dbReference type="EMBL" id="LLXJ01000236">
    <property type="protein sequence ID" value="PKC12637.1"/>
    <property type="molecule type" value="Genomic_DNA"/>
</dbReference>
<evidence type="ECO:0000313" key="1">
    <source>
        <dbReference type="EMBL" id="PKC12637.1"/>
    </source>
</evidence>
<dbReference type="OrthoDB" id="2266248at2759"/>
<accession>A0A2I1DUC5</accession>
<dbReference type="VEuPathDB" id="FungiDB:RhiirA1_426305"/>
<dbReference type="Proteomes" id="UP000232688">
    <property type="component" value="Unassembled WGS sequence"/>
</dbReference>
<evidence type="ECO:0000313" key="3">
    <source>
        <dbReference type="Proteomes" id="UP000232688"/>
    </source>
</evidence>
<proteinExistence type="predicted"/>
<name>A0A2I1DUC5_9GLOM</name>
<organism evidence="2 3">
    <name type="scientific">Rhizophagus irregularis</name>
    <dbReference type="NCBI Taxonomy" id="588596"/>
    <lineage>
        <taxon>Eukaryota</taxon>
        <taxon>Fungi</taxon>
        <taxon>Fungi incertae sedis</taxon>
        <taxon>Mucoromycota</taxon>
        <taxon>Glomeromycotina</taxon>
        <taxon>Glomeromycetes</taxon>
        <taxon>Glomerales</taxon>
        <taxon>Glomeraceae</taxon>
        <taxon>Rhizophagus</taxon>
    </lineage>
</organism>
<evidence type="ECO:0000313" key="4">
    <source>
        <dbReference type="Proteomes" id="UP000232722"/>
    </source>
</evidence>
<protein>
    <submittedName>
        <fullName evidence="2">Uncharacterized protein</fullName>
    </submittedName>
</protein>
<sequence>MDTLDELQKLEYLSLVSKITSELVNHTGINDKTLGELVYSHLVIINAVMDLTYFLNL</sequence>